<dbReference type="GO" id="GO:0003677">
    <property type="term" value="F:DNA binding"/>
    <property type="evidence" value="ECO:0007669"/>
    <property type="project" value="UniProtKB-KW"/>
</dbReference>
<dbReference type="Proteomes" id="UP000008467">
    <property type="component" value="Chromosome"/>
</dbReference>
<dbReference type="PROSITE" id="PS01063">
    <property type="entry name" value="SIGMA70_ECF"/>
    <property type="match status" value="1"/>
</dbReference>
<keyword evidence="4 6" id="KW-0238">DNA-binding</keyword>
<dbReference type="Gene3D" id="1.10.1740.10">
    <property type="match status" value="1"/>
</dbReference>
<dbReference type="NCBIfam" id="TIGR02937">
    <property type="entry name" value="sigma70-ECF"/>
    <property type="match status" value="1"/>
</dbReference>
<evidence type="ECO:0000256" key="4">
    <source>
        <dbReference type="ARBA" id="ARBA00023125"/>
    </source>
</evidence>
<dbReference type="SUPFAM" id="SSF88946">
    <property type="entry name" value="Sigma2 domain of RNA polymerase sigma factors"/>
    <property type="match status" value="1"/>
</dbReference>
<evidence type="ECO:0000259" key="7">
    <source>
        <dbReference type="Pfam" id="PF04542"/>
    </source>
</evidence>
<dbReference type="GO" id="GO:0006950">
    <property type="term" value="P:response to stress"/>
    <property type="evidence" value="ECO:0007669"/>
    <property type="project" value="UniProtKB-ARBA"/>
</dbReference>
<evidence type="ECO:0000256" key="6">
    <source>
        <dbReference type="RuleBase" id="RU000716"/>
    </source>
</evidence>
<proteinExistence type="inferred from homology"/>
<accession>F2JK94</accession>
<keyword evidence="3 6" id="KW-0731">Sigma factor</keyword>
<dbReference type="InterPro" id="IPR013325">
    <property type="entry name" value="RNA_pol_sigma_r2"/>
</dbReference>
<dbReference type="eggNOG" id="COG1595">
    <property type="taxonomic scope" value="Bacteria"/>
</dbReference>
<keyword evidence="10" id="KW-1185">Reference proteome</keyword>
<dbReference type="PANTHER" id="PTHR43133:SF60">
    <property type="entry name" value="RNA POLYMERASE SIGMA FACTOR SIGV"/>
    <property type="match status" value="1"/>
</dbReference>
<organism evidence="9 10">
    <name type="scientific">Cellulosilyticum lentocellum (strain ATCC 49066 / DSM 5427 / NCIMB 11756 / RHM5)</name>
    <name type="common">Clostridium lentocellum</name>
    <dbReference type="NCBI Taxonomy" id="642492"/>
    <lineage>
        <taxon>Bacteria</taxon>
        <taxon>Bacillati</taxon>
        <taxon>Bacillota</taxon>
        <taxon>Clostridia</taxon>
        <taxon>Lachnospirales</taxon>
        <taxon>Cellulosilyticaceae</taxon>
        <taxon>Cellulosilyticum</taxon>
    </lineage>
</organism>
<dbReference type="InterPro" id="IPR013249">
    <property type="entry name" value="RNA_pol_sigma70_r4_t2"/>
</dbReference>
<sequence>MENKIINYIIENKEKYYRIAYSYVKNKEDALDIVQDAIVKALRYQHTLKDVNYLNTWFCKIIINTCKTYLQKKNRYIDTWDEALESYGEPTYDHYKPFELEEALDHLSYNEKTIVLLRYYNSLELKEIAHIMDQNLSTVKSTLYRALKKLKPLLENDYRGEAHEQV</sequence>
<evidence type="ECO:0000259" key="8">
    <source>
        <dbReference type="Pfam" id="PF08281"/>
    </source>
</evidence>
<dbReference type="InterPro" id="IPR014284">
    <property type="entry name" value="RNA_pol_sigma-70_dom"/>
</dbReference>
<dbReference type="Pfam" id="PF04542">
    <property type="entry name" value="Sigma70_r2"/>
    <property type="match status" value="1"/>
</dbReference>
<dbReference type="Gene3D" id="1.10.10.10">
    <property type="entry name" value="Winged helix-like DNA-binding domain superfamily/Winged helix DNA-binding domain"/>
    <property type="match status" value="1"/>
</dbReference>
<comment type="similarity">
    <text evidence="1 6">Belongs to the sigma-70 factor family. ECF subfamily.</text>
</comment>
<dbReference type="KEGG" id="cle:Clole_3931"/>
<feature type="domain" description="RNA polymerase sigma-70 region 2" evidence="7">
    <location>
        <begin position="12"/>
        <end position="75"/>
    </location>
</feature>
<dbReference type="GO" id="GO:0016987">
    <property type="term" value="F:sigma factor activity"/>
    <property type="evidence" value="ECO:0007669"/>
    <property type="project" value="UniProtKB-KW"/>
</dbReference>
<dbReference type="AlphaFoldDB" id="F2JK94"/>
<evidence type="ECO:0000313" key="10">
    <source>
        <dbReference type="Proteomes" id="UP000008467"/>
    </source>
</evidence>
<evidence type="ECO:0000256" key="3">
    <source>
        <dbReference type="ARBA" id="ARBA00023082"/>
    </source>
</evidence>
<evidence type="ECO:0000256" key="2">
    <source>
        <dbReference type="ARBA" id="ARBA00023015"/>
    </source>
</evidence>
<dbReference type="STRING" id="642492.Clole_3931"/>
<dbReference type="EMBL" id="CP002582">
    <property type="protein sequence ID" value="ADZ85609.1"/>
    <property type="molecule type" value="Genomic_DNA"/>
</dbReference>
<dbReference type="Pfam" id="PF08281">
    <property type="entry name" value="Sigma70_r4_2"/>
    <property type="match status" value="1"/>
</dbReference>
<dbReference type="InterPro" id="IPR013324">
    <property type="entry name" value="RNA_pol_sigma_r3/r4-like"/>
</dbReference>
<reference evidence="9 10" key="1">
    <citation type="journal article" date="2011" name="J. Bacteriol.">
        <title>Complete genome sequence of the cellulose-degrading bacterium Cellulosilyticum lentocellum.</title>
        <authorList>
            <consortium name="US DOE Joint Genome Institute"/>
            <person name="Miller D.A."/>
            <person name="Suen G."/>
            <person name="Bruce D."/>
            <person name="Copeland A."/>
            <person name="Cheng J.F."/>
            <person name="Detter C."/>
            <person name="Goodwin L.A."/>
            <person name="Han C.S."/>
            <person name="Hauser L.J."/>
            <person name="Land M.L."/>
            <person name="Lapidus A."/>
            <person name="Lucas S."/>
            <person name="Meincke L."/>
            <person name="Pitluck S."/>
            <person name="Tapia R."/>
            <person name="Teshima H."/>
            <person name="Woyke T."/>
            <person name="Fox B.G."/>
            <person name="Angert E.R."/>
            <person name="Currie C.R."/>
        </authorList>
    </citation>
    <scope>NUCLEOTIDE SEQUENCE [LARGE SCALE GENOMIC DNA]</scope>
    <source>
        <strain evidence="10">ATCC 49066 / DSM 5427 / NCIMB 11756 / RHM5</strain>
    </source>
</reference>
<evidence type="ECO:0000313" key="9">
    <source>
        <dbReference type="EMBL" id="ADZ85609.1"/>
    </source>
</evidence>
<dbReference type="HOGENOM" id="CLU_047691_3_1_9"/>
<keyword evidence="5 6" id="KW-0804">Transcription</keyword>
<evidence type="ECO:0000256" key="1">
    <source>
        <dbReference type="ARBA" id="ARBA00010641"/>
    </source>
</evidence>
<dbReference type="RefSeq" id="WP_013658882.1">
    <property type="nucleotide sequence ID" value="NC_015275.1"/>
</dbReference>
<gene>
    <name evidence="9" type="ordered locus">Clole_3931</name>
</gene>
<dbReference type="PANTHER" id="PTHR43133">
    <property type="entry name" value="RNA POLYMERASE ECF-TYPE SIGMA FACTO"/>
    <property type="match status" value="1"/>
</dbReference>
<evidence type="ECO:0000256" key="5">
    <source>
        <dbReference type="ARBA" id="ARBA00023163"/>
    </source>
</evidence>
<dbReference type="SUPFAM" id="SSF88659">
    <property type="entry name" value="Sigma3 and sigma4 domains of RNA polymerase sigma factors"/>
    <property type="match status" value="1"/>
</dbReference>
<name>F2JK94_CELLD</name>
<dbReference type="InterPro" id="IPR000838">
    <property type="entry name" value="RNA_pol_sigma70_ECF_CS"/>
</dbReference>
<keyword evidence="2 6" id="KW-0805">Transcription regulation</keyword>
<protein>
    <recommendedName>
        <fullName evidence="6">RNA polymerase sigma factor</fullName>
    </recommendedName>
</protein>
<dbReference type="InterPro" id="IPR039425">
    <property type="entry name" value="RNA_pol_sigma-70-like"/>
</dbReference>
<dbReference type="CDD" id="cd06171">
    <property type="entry name" value="Sigma70_r4"/>
    <property type="match status" value="1"/>
</dbReference>
<dbReference type="InterPro" id="IPR007627">
    <property type="entry name" value="RNA_pol_sigma70_r2"/>
</dbReference>
<dbReference type="GO" id="GO:0006352">
    <property type="term" value="P:DNA-templated transcription initiation"/>
    <property type="evidence" value="ECO:0007669"/>
    <property type="project" value="InterPro"/>
</dbReference>
<feature type="domain" description="RNA polymerase sigma factor 70 region 4 type 2" evidence="8">
    <location>
        <begin position="99"/>
        <end position="150"/>
    </location>
</feature>
<dbReference type="InterPro" id="IPR036388">
    <property type="entry name" value="WH-like_DNA-bd_sf"/>
</dbReference>